<dbReference type="InterPro" id="IPR043534">
    <property type="entry name" value="EBDG/EBM"/>
</dbReference>
<dbReference type="GO" id="GO:0005975">
    <property type="term" value="P:carbohydrate metabolic process"/>
    <property type="evidence" value="ECO:0007669"/>
    <property type="project" value="InterPro"/>
</dbReference>
<dbReference type="STRING" id="1168035.SAMN05444280_110112"/>
<dbReference type="OrthoDB" id="9801077at2"/>
<dbReference type="Pfam" id="PF02836">
    <property type="entry name" value="Glyco_hydro_2_C"/>
    <property type="match status" value="1"/>
</dbReference>
<feature type="domain" description="Mannosidase Ig/CBM-like" evidence="6">
    <location>
        <begin position="689"/>
        <end position="769"/>
    </location>
</feature>
<accession>A0A1M6GC48</accession>
<dbReference type="InterPro" id="IPR036156">
    <property type="entry name" value="Beta-gal/glucu_dom_sf"/>
</dbReference>
<dbReference type="PROSITE" id="PS51257">
    <property type="entry name" value="PROKAR_LIPOPROTEIN"/>
    <property type="match status" value="1"/>
</dbReference>
<dbReference type="InterPro" id="IPR008979">
    <property type="entry name" value="Galactose-bd-like_sf"/>
</dbReference>
<keyword evidence="10" id="KW-1185">Reference proteome</keyword>
<evidence type="ECO:0000259" key="7">
    <source>
        <dbReference type="Pfam" id="PF18368"/>
    </source>
</evidence>
<feature type="domain" description="Glycoside hydrolase family 2 immunoglobulin-like beta-sandwich" evidence="4">
    <location>
        <begin position="217"/>
        <end position="330"/>
    </location>
</feature>
<evidence type="ECO:0000259" key="5">
    <source>
        <dbReference type="Pfam" id="PF02836"/>
    </source>
</evidence>
<dbReference type="Pfam" id="PF22666">
    <property type="entry name" value="Glyco_hydro_2_N2"/>
    <property type="match status" value="1"/>
</dbReference>
<comment type="similarity">
    <text evidence="1">Belongs to the glycosyl hydrolase 2 family.</text>
</comment>
<dbReference type="InterPro" id="IPR006103">
    <property type="entry name" value="Glyco_hydro_2_cat"/>
</dbReference>
<reference evidence="9 10" key="1">
    <citation type="submission" date="2016-11" db="EMBL/GenBank/DDBJ databases">
        <authorList>
            <person name="Jaros S."/>
            <person name="Januszkiewicz K."/>
            <person name="Wedrychowicz H."/>
        </authorList>
    </citation>
    <scope>NUCLEOTIDE SEQUENCE [LARGE SCALE GENOMIC DNA]</scope>
    <source>
        <strain evidence="9 10">DSM 27063</strain>
    </source>
</reference>
<gene>
    <name evidence="9" type="ORF">SAMN05444280_110112</name>
</gene>
<evidence type="ECO:0000313" key="10">
    <source>
        <dbReference type="Proteomes" id="UP000184050"/>
    </source>
</evidence>
<evidence type="ECO:0000259" key="4">
    <source>
        <dbReference type="Pfam" id="PF00703"/>
    </source>
</evidence>
<dbReference type="Pfam" id="PF00703">
    <property type="entry name" value="Glyco_hydro_2"/>
    <property type="match status" value="1"/>
</dbReference>
<dbReference type="AlphaFoldDB" id="A0A1M6GC48"/>
<evidence type="ECO:0000259" key="8">
    <source>
        <dbReference type="Pfam" id="PF22666"/>
    </source>
</evidence>
<dbReference type="SUPFAM" id="SSF49303">
    <property type="entry name" value="beta-Galactosidase/glucuronidase domain"/>
    <property type="match status" value="3"/>
</dbReference>
<evidence type="ECO:0000256" key="1">
    <source>
        <dbReference type="ARBA" id="ARBA00007401"/>
    </source>
</evidence>
<dbReference type="InterPro" id="IPR041447">
    <property type="entry name" value="Mannosidase_ig"/>
</dbReference>
<dbReference type="InterPro" id="IPR017853">
    <property type="entry name" value="GH"/>
</dbReference>
<dbReference type="InterPro" id="IPR006102">
    <property type="entry name" value="Ig-like_GH2"/>
</dbReference>
<dbReference type="InterPro" id="IPR041351">
    <property type="entry name" value="Ig_GlcNase"/>
</dbReference>
<dbReference type="GO" id="GO:0004553">
    <property type="term" value="F:hydrolase activity, hydrolyzing O-glycosyl compounds"/>
    <property type="evidence" value="ECO:0007669"/>
    <property type="project" value="InterPro"/>
</dbReference>
<dbReference type="Pfam" id="PF18368">
    <property type="entry name" value="Ig_GlcNase"/>
    <property type="match status" value="1"/>
</dbReference>
<dbReference type="Gene3D" id="2.60.40.10">
    <property type="entry name" value="Immunoglobulins"/>
    <property type="match status" value="3"/>
</dbReference>
<dbReference type="PANTHER" id="PTHR43536:SF1">
    <property type="entry name" value="MANNOSYLGLYCOPROTEIN ENDO-BETA-MANNOSIDASE"/>
    <property type="match status" value="1"/>
</dbReference>
<evidence type="ECO:0000256" key="3">
    <source>
        <dbReference type="ARBA" id="ARBA00023295"/>
    </source>
</evidence>
<dbReference type="PANTHER" id="PTHR43536">
    <property type="entry name" value="MANNOSYLGLYCOPROTEIN ENDO-BETA-MANNOSIDASE"/>
    <property type="match status" value="1"/>
</dbReference>
<sequence>MRHKINSKKIYYFLLSGLLLLTACDNKELSFSASEVRQITENWKMQSSEKITAENEASISRNEYSTDEWLEAVVPGTVLGGLATHGVIEDPYFGKNMQGVDRQKFKSPWWYRTVFNLNADDLEKSISLRFNGINYRADLWLNGQKVAGKNEFAGTYRMFTFNVNDYVKEGQNTLALKIWQHADGEYSIGFVDWNPLPRDRNMGIFRDVFLEINEGVKIRSPFVWSRVNTETLNDADLFVQAEVENTTEKTMEGILRADFELGVVEKEVVIEPGETVSCRFTPEEFSELSVTDVKLWWPNGMGDPNLYPMQVEFISGGKILDRVKSRYGIREIDSYLDENKNRAFTINGKFVLIKGGGWVDDLLLQDTRESIEAQLKYIRHMNLNAIRCEGFWGKDQTLYDLCDEYGILVMIGWSCHWEWDEYLLKPTHEKYGGAVSDEDINLLADYWKDQMLWLRNHPGIFVWMLGSDKLPAPKLERKYIELFEKYDPSRPYITSAGGAGTEDNNIVAEVPLVSDISGPTGMKMLGPYAYTPPVYWFTDTQLGGGYGFNTETCPGPSIMPLASLKKMLPEESLWPIDTTYWEYHTGRNAFKTLSRFREALKERYGKSNSVEEFAFKSQVSNYELMRPMFEAFIAHKPKSTGLIQWMLNSAWPELYWQLYDTYLQPNGSFYAVRKACNPIHAIYRYGFDDIYLTNEDLQDAENVTVKIRAFDIHSKEIFSDLWTGDIATNTSKFIYKLPEIDGRTSVWFLNLRVFDENNNEVDNSIYWLSQEPDILDYEAAKKLEWPYYTPPKEYADFTALDRLPTVEMEYDYNFESDGETGKVTLHVNNPNDAIAFFVFFDLINPVTEEPVLPIFWSDNYISLVPEEERTFTATFEMKDSNGEKPLLKIKAWNVEPVVLE</sequence>
<name>A0A1M6GC48_9BACT</name>
<organism evidence="9 10">
    <name type="scientific">Tangfeifania diversioriginum</name>
    <dbReference type="NCBI Taxonomy" id="1168035"/>
    <lineage>
        <taxon>Bacteria</taxon>
        <taxon>Pseudomonadati</taxon>
        <taxon>Bacteroidota</taxon>
        <taxon>Bacteroidia</taxon>
        <taxon>Marinilabiliales</taxon>
        <taxon>Prolixibacteraceae</taxon>
        <taxon>Tangfeifania</taxon>
    </lineage>
</organism>
<dbReference type="SUPFAM" id="SSF49785">
    <property type="entry name" value="Galactose-binding domain-like"/>
    <property type="match status" value="1"/>
</dbReference>
<dbReference type="InterPro" id="IPR013783">
    <property type="entry name" value="Ig-like_fold"/>
</dbReference>
<dbReference type="EMBL" id="FQZE01000010">
    <property type="protein sequence ID" value="SHJ07510.1"/>
    <property type="molecule type" value="Genomic_DNA"/>
</dbReference>
<feature type="domain" description="Beta-mannosidase-like galactose-binding" evidence="8">
    <location>
        <begin position="58"/>
        <end position="178"/>
    </location>
</feature>
<keyword evidence="2" id="KW-0378">Hydrolase</keyword>
<dbReference type="Gene3D" id="2.60.120.260">
    <property type="entry name" value="Galactose-binding domain-like"/>
    <property type="match status" value="1"/>
</dbReference>
<evidence type="ECO:0000313" key="9">
    <source>
        <dbReference type="EMBL" id="SHJ07510.1"/>
    </source>
</evidence>
<keyword evidence="3" id="KW-0326">Glycosidase</keyword>
<feature type="domain" description="Exo-beta-D-glucosaminidase Ig-fold" evidence="7">
    <location>
        <begin position="787"/>
        <end position="894"/>
    </location>
</feature>
<evidence type="ECO:0000256" key="2">
    <source>
        <dbReference type="ARBA" id="ARBA00022801"/>
    </source>
</evidence>
<proteinExistence type="inferred from homology"/>
<evidence type="ECO:0000259" key="6">
    <source>
        <dbReference type="Pfam" id="PF17786"/>
    </source>
</evidence>
<dbReference type="Gene3D" id="3.20.20.80">
    <property type="entry name" value="Glycosidases"/>
    <property type="match status" value="1"/>
</dbReference>
<feature type="domain" description="Glycoside hydrolase family 2 catalytic" evidence="5">
    <location>
        <begin position="340"/>
        <end position="495"/>
    </location>
</feature>
<dbReference type="InterPro" id="IPR054593">
    <property type="entry name" value="Beta-mannosidase-like_N2"/>
</dbReference>
<dbReference type="Pfam" id="PF17786">
    <property type="entry name" value="Mannosidase_ig"/>
    <property type="match status" value="1"/>
</dbReference>
<dbReference type="SUPFAM" id="SSF51445">
    <property type="entry name" value="(Trans)glycosidases"/>
    <property type="match status" value="1"/>
</dbReference>
<dbReference type="Proteomes" id="UP000184050">
    <property type="component" value="Unassembled WGS sequence"/>
</dbReference>
<protein>
    <submittedName>
        <fullName evidence="9">Exo-1,4-beta-D-glucosaminidase</fullName>
    </submittedName>
</protein>